<dbReference type="SUPFAM" id="SSF56574">
    <property type="entry name" value="Serpins"/>
    <property type="match status" value="1"/>
</dbReference>
<evidence type="ECO:0000256" key="1">
    <source>
        <dbReference type="ARBA" id="ARBA00009500"/>
    </source>
</evidence>
<dbReference type="PANTHER" id="PTHR11461">
    <property type="entry name" value="SERINE PROTEASE INHIBITOR, SERPIN"/>
    <property type="match status" value="1"/>
</dbReference>
<dbReference type="InterPro" id="IPR000215">
    <property type="entry name" value="Serpin_fam"/>
</dbReference>
<name>A0AAE1TBQ4_9FABA</name>
<evidence type="ECO:0000313" key="5">
    <source>
        <dbReference type="Proteomes" id="UP001293593"/>
    </source>
</evidence>
<feature type="domain" description="Serpin" evidence="3">
    <location>
        <begin position="23"/>
        <end position="402"/>
    </location>
</feature>
<dbReference type="GO" id="GO:0004867">
    <property type="term" value="F:serine-type endopeptidase inhibitor activity"/>
    <property type="evidence" value="ECO:0007669"/>
    <property type="project" value="InterPro"/>
</dbReference>
<dbReference type="Pfam" id="PF00079">
    <property type="entry name" value="Serpin"/>
    <property type="match status" value="1"/>
</dbReference>
<accession>A0AAE1TBQ4</accession>
<dbReference type="InterPro" id="IPR023796">
    <property type="entry name" value="Serpin_dom"/>
</dbReference>
<reference evidence="4" key="1">
    <citation type="submission" date="2023-10" db="EMBL/GenBank/DDBJ databases">
        <title>Chromosome-level genome of the transformable northern wattle, Acacia crassicarpa.</title>
        <authorList>
            <person name="Massaro I."/>
            <person name="Sinha N.R."/>
            <person name="Poethig S."/>
            <person name="Leichty A.R."/>
        </authorList>
    </citation>
    <scope>NUCLEOTIDE SEQUENCE</scope>
    <source>
        <strain evidence="4">Acra3RX</strain>
        <tissue evidence="4">Leaf</tissue>
    </source>
</reference>
<keyword evidence="5" id="KW-1185">Reference proteome</keyword>
<dbReference type="PANTHER" id="PTHR11461:SF340">
    <property type="entry name" value="SERPIN DOMAIN-CONTAINING PROTEIN"/>
    <property type="match status" value="1"/>
</dbReference>
<proteinExistence type="inferred from homology"/>
<comment type="similarity">
    <text evidence="1 2">Belongs to the serpin family.</text>
</comment>
<organism evidence="4 5">
    <name type="scientific">Acacia crassicarpa</name>
    <name type="common">northern wattle</name>
    <dbReference type="NCBI Taxonomy" id="499986"/>
    <lineage>
        <taxon>Eukaryota</taxon>
        <taxon>Viridiplantae</taxon>
        <taxon>Streptophyta</taxon>
        <taxon>Embryophyta</taxon>
        <taxon>Tracheophyta</taxon>
        <taxon>Spermatophyta</taxon>
        <taxon>Magnoliopsida</taxon>
        <taxon>eudicotyledons</taxon>
        <taxon>Gunneridae</taxon>
        <taxon>Pentapetalae</taxon>
        <taxon>rosids</taxon>
        <taxon>fabids</taxon>
        <taxon>Fabales</taxon>
        <taxon>Fabaceae</taxon>
        <taxon>Caesalpinioideae</taxon>
        <taxon>mimosoid clade</taxon>
        <taxon>Acacieae</taxon>
        <taxon>Acacia</taxon>
    </lineage>
</organism>
<evidence type="ECO:0000259" key="3">
    <source>
        <dbReference type="SMART" id="SM00093"/>
    </source>
</evidence>
<gene>
    <name evidence="4" type="ORF">QN277_016062</name>
</gene>
<dbReference type="AlphaFoldDB" id="A0AAE1TBQ4"/>
<dbReference type="CDD" id="cd02043">
    <property type="entry name" value="serpinP_plants"/>
    <property type="match status" value="1"/>
</dbReference>
<sequence>MASSPSPTNPNSFHTDFCLQLAYKVLQKQIQNGSNFVSSPLSLHIILSLVAAGAKGKTLEELLSFLGSPSKDDLNSASSRIVSSLRNVEGTENGDPNLSFVNGAWVDIRFGLKASFEELVKNVYRSSIEEVDFRNKAEEVAEKVNSWTEKETNGLIRELLPLGSIKKNTVLVLANALYFKGAWNSKKFDPTMTETKSFHLLSGGNVQVPYMTSMPYDEEYYYGSFKNYKILAIPYHQSGRTPLKFTMYFFLPHEKDGLRDLIHNLNSNPRCLNEEMELWSDEVQVRIPRFKFSFNLDAMEDLKELGLTLPFDVPGELTELSDCSNGDMIFVSKIVQKAFVEVNEEGTEAAAGTDAVLDCYEADSPSPSPPKRKFFVADHPFLFIIREETSMVVFFIGAVLNPLLDS</sequence>
<dbReference type="Gene3D" id="2.30.39.10">
    <property type="entry name" value="Alpha-1-antitrypsin, domain 1"/>
    <property type="match status" value="1"/>
</dbReference>
<evidence type="ECO:0000313" key="4">
    <source>
        <dbReference type="EMBL" id="KAK4278180.1"/>
    </source>
</evidence>
<dbReference type="SMART" id="SM00093">
    <property type="entry name" value="SERPIN"/>
    <property type="match status" value="1"/>
</dbReference>
<dbReference type="InterPro" id="IPR036186">
    <property type="entry name" value="Serpin_sf"/>
</dbReference>
<dbReference type="GO" id="GO:0005615">
    <property type="term" value="C:extracellular space"/>
    <property type="evidence" value="ECO:0007669"/>
    <property type="project" value="InterPro"/>
</dbReference>
<dbReference type="Gene3D" id="3.30.497.10">
    <property type="entry name" value="Antithrombin, subunit I, domain 2"/>
    <property type="match status" value="1"/>
</dbReference>
<protein>
    <recommendedName>
        <fullName evidence="3">Serpin domain-containing protein</fullName>
    </recommendedName>
</protein>
<dbReference type="PROSITE" id="PS00284">
    <property type="entry name" value="SERPIN"/>
    <property type="match status" value="1"/>
</dbReference>
<comment type="caution">
    <text evidence="4">The sequence shown here is derived from an EMBL/GenBank/DDBJ whole genome shotgun (WGS) entry which is preliminary data.</text>
</comment>
<dbReference type="InterPro" id="IPR042178">
    <property type="entry name" value="Serpin_sf_1"/>
</dbReference>
<dbReference type="InterPro" id="IPR042185">
    <property type="entry name" value="Serpin_sf_2"/>
</dbReference>
<evidence type="ECO:0000256" key="2">
    <source>
        <dbReference type="RuleBase" id="RU000411"/>
    </source>
</evidence>
<dbReference type="EMBL" id="JAWXYG010000003">
    <property type="protein sequence ID" value="KAK4278180.1"/>
    <property type="molecule type" value="Genomic_DNA"/>
</dbReference>
<dbReference type="InterPro" id="IPR023795">
    <property type="entry name" value="Serpin_CS"/>
</dbReference>
<dbReference type="Proteomes" id="UP001293593">
    <property type="component" value="Unassembled WGS sequence"/>
</dbReference>